<reference evidence="1 2" key="1">
    <citation type="submission" date="2018-11" db="EMBL/GenBank/DDBJ databases">
        <title>Sequencing the genomes of 1000 actinobacteria strains.</title>
        <authorList>
            <person name="Klenk H.-P."/>
        </authorList>
    </citation>
    <scope>NUCLEOTIDE SEQUENCE [LARGE SCALE GENOMIC DNA]</scope>
    <source>
        <strain evidence="1 2">DSM 9580</strain>
    </source>
</reference>
<evidence type="ECO:0000313" key="2">
    <source>
        <dbReference type="Proteomes" id="UP000275456"/>
    </source>
</evidence>
<proteinExistence type="predicted"/>
<name>A0A3N2ASB3_9MICO</name>
<dbReference type="Proteomes" id="UP000275456">
    <property type="component" value="Unassembled WGS sequence"/>
</dbReference>
<dbReference type="InterPro" id="IPR011051">
    <property type="entry name" value="RmlC_Cupin_sf"/>
</dbReference>
<dbReference type="AlphaFoldDB" id="A0A3N2ASB3"/>
<dbReference type="Gene3D" id="2.60.120.10">
    <property type="entry name" value="Jelly Rolls"/>
    <property type="match status" value="1"/>
</dbReference>
<dbReference type="InterPro" id="IPR014710">
    <property type="entry name" value="RmlC-like_jellyroll"/>
</dbReference>
<organism evidence="1 2">
    <name type="scientific">Agrococcus jenensis</name>
    <dbReference type="NCBI Taxonomy" id="46353"/>
    <lineage>
        <taxon>Bacteria</taxon>
        <taxon>Bacillati</taxon>
        <taxon>Actinomycetota</taxon>
        <taxon>Actinomycetes</taxon>
        <taxon>Micrococcales</taxon>
        <taxon>Microbacteriaceae</taxon>
        <taxon>Agrococcus</taxon>
    </lineage>
</organism>
<comment type="caution">
    <text evidence="1">The sequence shown here is derived from an EMBL/GenBank/DDBJ whole genome shotgun (WGS) entry which is preliminary data.</text>
</comment>
<accession>A0A3N2ASB3</accession>
<sequence>MRGSNGHAGPMETSYLPDLADELLGIARNATSGRAARSTRSGRALSLRQTVLALTEGHGIEEHETNGEETLQVLVGRVRLRSGSEAVELGVGEVVDVPDARHAVDALTDAAVLLTVAVR</sequence>
<evidence type="ECO:0000313" key="1">
    <source>
        <dbReference type="EMBL" id="ROR65805.1"/>
    </source>
</evidence>
<protein>
    <recommendedName>
        <fullName evidence="3">Quercetin dioxygenase-like cupin family protein</fullName>
    </recommendedName>
</protein>
<dbReference type="SUPFAM" id="SSF51182">
    <property type="entry name" value="RmlC-like cupins"/>
    <property type="match status" value="1"/>
</dbReference>
<gene>
    <name evidence="1" type="ORF">EDD26_1175</name>
</gene>
<evidence type="ECO:0008006" key="3">
    <source>
        <dbReference type="Google" id="ProtNLM"/>
    </source>
</evidence>
<dbReference type="EMBL" id="RKHJ01000001">
    <property type="protein sequence ID" value="ROR65805.1"/>
    <property type="molecule type" value="Genomic_DNA"/>
</dbReference>
<keyword evidence="2" id="KW-1185">Reference proteome</keyword>